<keyword evidence="3" id="KW-1185">Reference proteome</keyword>
<reference evidence="2 3" key="1">
    <citation type="journal article" date="2020" name="Microorganisms">
        <title>Osmotic Adaptation and Compatible Solute Biosynthesis of Phototrophic Bacteria as Revealed from Genome Analyses.</title>
        <authorList>
            <person name="Imhoff J.F."/>
            <person name="Rahn T."/>
            <person name="Kunzel S."/>
            <person name="Keller A."/>
            <person name="Neulinger S.C."/>
        </authorList>
    </citation>
    <scope>NUCLEOTIDE SEQUENCE [LARGE SCALE GENOMIC DNA]</scope>
    <source>
        <strain evidence="2 3">DSM 15382</strain>
    </source>
</reference>
<accession>A0ABS1D7A3</accession>
<evidence type="ECO:0000313" key="3">
    <source>
        <dbReference type="Proteomes" id="UP000697995"/>
    </source>
</evidence>
<gene>
    <name evidence="2" type="ORF">CKO45_31875</name>
</gene>
<dbReference type="Proteomes" id="UP000697995">
    <property type="component" value="Unassembled WGS sequence"/>
</dbReference>
<evidence type="ECO:0000313" key="2">
    <source>
        <dbReference type="EMBL" id="MBK1662772.1"/>
    </source>
</evidence>
<comment type="caution">
    <text evidence="2">The sequence shown here is derived from an EMBL/GenBank/DDBJ whole genome shotgun (WGS) entry which is preliminary data.</text>
</comment>
<sequence>MTLAVPAASEAASISGAGPLGSFTGTLTYNASSDTQATLNVSLSNTSPTANGGYLTAFVLNNPGGITGVALTSAPNNFWSVLGLTNNGVNAAPYGQFDFGASTGNGFEGGGQPSRGIATGASGSFAFSLTGSGLLSLSDTTFLTTLSSGPGIGQGAEDFVARFRGFENGGSDKVPNSAMEAGSGTGDGGGVGVCV</sequence>
<protein>
    <submittedName>
        <fullName evidence="2">Uncharacterized protein</fullName>
    </submittedName>
</protein>
<organism evidence="2 3">
    <name type="scientific">Paracraurococcus ruber</name>
    <dbReference type="NCBI Taxonomy" id="77675"/>
    <lineage>
        <taxon>Bacteria</taxon>
        <taxon>Pseudomonadati</taxon>
        <taxon>Pseudomonadota</taxon>
        <taxon>Alphaproteobacteria</taxon>
        <taxon>Acetobacterales</taxon>
        <taxon>Roseomonadaceae</taxon>
        <taxon>Paracraurococcus</taxon>
    </lineage>
</organism>
<evidence type="ECO:0000256" key="1">
    <source>
        <dbReference type="SAM" id="MobiDB-lite"/>
    </source>
</evidence>
<name>A0ABS1D7A3_9PROT</name>
<feature type="compositionally biased region" description="Gly residues" evidence="1">
    <location>
        <begin position="183"/>
        <end position="195"/>
    </location>
</feature>
<dbReference type="EMBL" id="NRSG01000746">
    <property type="protein sequence ID" value="MBK1662772.1"/>
    <property type="molecule type" value="Genomic_DNA"/>
</dbReference>
<feature type="region of interest" description="Disordered" evidence="1">
    <location>
        <begin position="171"/>
        <end position="195"/>
    </location>
</feature>
<feature type="non-terminal residue" evidence="2">
    <location>
        <position position="195"/>
    </location>
</feature>
<proteinExistence type="predicted"/>